<dbReference type="InterPro" id="IPR006685">
    <property type="entry name" value="MscS_channel_2nd"/>
</dbReference>
<keyword evidence="3 5" id="KW-1133">Transmembrane helix</keyword>
<feature type="transmembrane region" description="Helical" evidence="5">
    <location>
        <begin position="56"/>
        <end position="73"/>
    </location>
</feature>
<feature type="transmembrane region" description="Helical" evidence="5">
    <location>
        <begin position="175"/>
        <end position="191"/>
    </location>
</feature>
<sequence>MDFLAKPLAALICIMLIVFVAWLAHFITRKIFLVIVQRIARRTKTHWDDILVENRVFKGLAHLVPAFILFYTADFSYPNIHQEVGELAPEVYKSLSQDYYWGLADLLLKISRIYFISIIVFVAGSSLNAGLQIYNTTEFAHSRPIKGYVQLLKIFVFFMAGILLIAVLLGKDPTALLAGLGAIAAVLLLVFRDTILGFVASIQLSANDMVKIGDWIQMEAHNADGTVIDISLNTVKVQNWDKTITTVPTYALVSESFFNWKGMEESGGRRIKRSVSIDTNTIRFCDTAMLSRFEKFDLIRGYVQEKERELKEYNKGKNLAEEDYISGRHQTNIGIFRKYLEVYLRQHPKVKQDLTFLIRQLQPIGKGLPIEIYVFSNDQEWANYETIQADIFDHIFAVIPEFELRVFQEPSGADIEKITLR</sequence>
<dbReference type="GO" id="GO:0005886">
    <property type="term" value="C:plasma membrane"/>
    <property type="evidence" value="ECO:0007669"/>
    <property type="project" value="TreeGrafter"/>
</dbReference>
<evidence type="ECO:0000313" key="8">
    <source>
        <dbReference type="Proteomes" id="UP000474630"/>
    </source>
</evidence>
<accession>A0A6C0RIN6</accession>
<evidence type="ECO:0000256" key="1">
    <source>
        <dbReference type="ARBA" id="ARBA00004370"/>
    </source>
</evidence>
<dbReference type="PANTHER" id="PTHR30414">
    <property type="entry name" value="MINICONDUCTANCE MECHANOSENSITIVE CHANNEL YBDG"/>
    <property type="match status" value="1"/>
</dbReference>
<feature type="transmembrane region" description="Helical" evidence="5">
    <location>
        <begin position="151"/>
        <end position="169"/>
    </location>
</feature>
<reference evidence="7 8" key="1">
    <citation type="submission" date="2020-02" db="EMBL/GenBank/DDBJ databases">
        <title>Genome sequencing for Draconibacterium sp. strain M1.</title>
        <authorList>
            <person name="Park S.-J."/>
        </authorList>
    </citation>
    <scope>NUCLEOTIDE SEQUENCE [LARGE SCALE GENOMIC DNA]</scope>
    <source>
        <strain evidence="7 8">M1</strain>
    </source>
</reference>
<gene>
    <name evidence="7" type="ORF">G0Q07_07325</name>
</gene>
<dbReference type="InterPro" id="IPR010920">
    <property type="entry name" value="LSM_dom_sf"/>
</dbReference>
<feature type="domain" description="Mechanosensitive ion channel MscS" evidence="6">
    <location>
        <begin position="193"/>
        <end position="261"/>
    </location>
</feature>
<feature type="transmembrane region" description="Helical" evidence="5">
    <location>
        <begin position="113"/>
        <end position="131"/>
    </location>
</feature>
<dbReference type="InterPro" id="IPR030192">
    <property type="entry name" value="YbdG"/>
</dbReference>
<evidence type="ECO:0000256" key="2">
    <source>
        <dbReference type="ARBA" id="ARBA00022692"/>
    </source>
</evidence>
<protein>
    <submittedName>
        <fullName evidence="7">Mechanosensitive ion channel</fullName>
    </submittedName>
</protein>
<keyword evidence="2 5" id="KW-0812">Transmembrane</keyword>
<evidence type="ECO:0000259" key="6">
    <source>
        <dbReference type="Pfam" id="PF00924"/>
    </source>
</evidence>
<keyword evidence="4 5" id="KW-0472">Membrane</keyword>
<proteinExistence type="predicted"/>
<organism evidence="7 8">
    <name type="scientific">Draconibacterium halophilum</name>
    <dbReference type="NCBI Taxonomy" id="2706887"/>
    <lineage>
        <taxon>Bacteria</taxon>
        <taxon>Pseudomonadati</taxon>
        <taxon>Bacteroidota</taxon>
        <taxon>Bacteroidia</taxon>
        <taxon>Marinilabiliales</taxon>
        <taxon>Prolixibacteraceae</taxon>
        <taxon>Draconibacterium</taxon>
    </lineage>
</organism>
<evidence type="ECO:0000313" key="7">
    <source>
        <dbReference type="EMBL" id="QIA09936.1"/>
    </source>
</evidence>
<dbReference type="Gene3D" id="2.30.30.60">
    <property type="match status" value="1"/>
</dbReference>
<dbReference type="EMBL" id="CP048409">
    <property type="protein sequence ID" value="QIA09936.1"/>
    <property type="molecule type" value="Genomic_DNA"/>
</dbReference>
<evidence type="ECO:0000256" key="5">
    <source>
        <dbReference type="SAM" id="Phobius"/>
    </source>
</evidence>
<dbReference type="PANTHER" id="PTHR30414:SF0">
    <property type="entry name" value="MINICONDUCTANCE MECHANOSENSITIVE CHANNEL YBDG"/>
    <property type="match status" value="1"/>
</dbReference>
<name>A0A6C0RIN6_9BACT</name>
<dbReference type="InterPro" id="IPR023408">
    <property type="entry name" value="MscS_beta-dom_sf"/>
</dbReference>
<dbReference type="AlphaFoldDB" id="A0A6C0RIN6"/>
<keyword evidence="8" id="KW-1185">Reference proteome</keyword>
<evidence type="ECO:0000256" key="4">
    <source>
        <dbReference type="ARBA" id="ARBA00023136"/>
    </source>
</evidence>
<feature type="transmembrane region" description="Helical" evidence="5">
    <location>
        <begin position="6"/>
        <end position="35"/>
    </location>
</feature>
<dbReference type="Proteomes" id="UP000474630">
    <property type="component" value="Chromosome"/>
</dbReference>
<dbReference type="SUPFAM" id="SSF50182">
    <property type="entry name" value="Sm-like ribonucleoproteins"/>
    <property type="match status" value="1"/>
</dbReference>
<dbReference type="KEGG" id="drc:G0Q07_07325"/>
<dbReference type="GO" id="GO:0071470">
    <property type="term" value="P:cellular response to osmotic stress"/>
    <property type="evidence" value="ECO:0007669"/>
    <property type="project" value="InterPro"/>
</dbReference>
<dbReference type="GO" id="GO:0008381">
    <property type="term" value="F:mechanosensitive monoatomic ion channel activity"/>
    <property type="evidence" value="ECO:0007669"/>
    <property type="project" value="InterPro"/>
</dbReference>
<comment type="subcellular location">
    <subcellularLocation>
        <location evidence="1">Membrane</location>
    </subcellularLocation>
</comment>
<evidence type="ECO:0000256" key="3">
    <source>
        <dbReference type="ARBA" id="ARBA00022989"/>
    </source>
</evidence>
<dbReference type="Pfam" id="PF00924">
    <property type="entry name" value="MS_channel_2nd"/>
    <property type="match status" value="1"/>
</dbReference>